<sequence length="560" mass="60439">MADAANTNNPPGEEVKPYRIHIPTRHLELTKHKLEFTRLPHEAPAGLWEPKPEVETLIDFWTEKYSWRDQESVLNTSFPQFRTSIALPSHGITTPLRIHFIHVRSPRADALPLLLLPPFPFTNLSFGHLVAPLTEPHDAAEAQAFHVVIPSLPGLGFSDALPASSSSGNPIPASAALFDALMARLEYLRYVATTTSPGHQSPARVDYRLVRRLATHHAASCVGAHFISPPLEMPDLRRAPWEWTKWNVARFFRAGVLGYDEGDFAALERPRWVASSGDVERKGGEGIGAGLNGFGSLREPNALAYALCDSPVGMLVFVLRALWLLGRKGDVGKGSFPEERIITSTMLAWLPGFEHALRFWAGAANQGDEEGVGERAKLVVTVFMGGSASRDNDSYACPAWANAEFDVVGVQRLTGKNESKGLLAFERPEVVVDGARALAKGLLSRDAGAFLAKGKGVAIVPLEKVVVVPDNAPDTTLLSPERGKGVAGPGVLATPAVTPRDEKDEQTTPKDAKGKGKEALPPPTPIPVRDPLLDGESPDTLVEGAKTPPLEKVGKRAPNG</sequence>
<dbReference type="Proteomes" id="UP001321760">
    <property type="component" value="Unassembled WGS sequence"/>
</dbReference>
<reference evidence="5" key="1">
    <citation type="journal article" date="2023" name="Mol. Phylogenet. Evol.">
        <title>Genome-scale phylogeny and comparative genomics of the fungal order Sordariales.</title>
        <authorList>
            <person name="Hensen N."/>
            <person name="Bonometti L."/>
            <person name="Westerberg I."/>
            <person name="Brannstrom I.O."/>
            <person name="Guillou S."/>
            <person name="Cros-Aarteil S."/>
            <person name="Calhoun S."/>
            <person name="Haridas S."/>
            <person name="Kuo A."/>
            <person name="Mondo S."/>
            <person name="Pangilinan J."/>
            <person name="Riley R."/>
            <person name="LaButti K."/>
            <person name="Andreopoulos B."/>
            <person name="Lipzen A."/>
            <person name="Chen C."/>
            <person name="Yan M."/>
            <person name="Daum C."/>
            <person name="Ng V."/>
            <person name="Clum A."/>
            <person name="Steindorff A."/>
            <person name="Ohm R.A."/>
            <person name="Martin F."/>
            <person name="Silar P."/>
            <person name="Natvig D.O."/>
            <person name="Lalanne C."/>
            <person name="Gautier V."/>
            <person name="Ament-Velasquez S.L."/>
            <person name="Kruys A."/>
            <person name="Hutchinson M.I."/>
            <person name="Powell A.J."/>
            <person name="Barry K."/>
            <person name="Miller A.N."/>
            <person name="Grigoriev I.V."/>
            <person name="Debuchy R."/>
            <person name="Gladieux P."/>
            <person name="Hiltunen Thoren M."/>
            <person name="Johannesson H."/>
        </authorList>
    </citation>
    <scope>NUCLEOTIDE SEQUENCE</scope>
    <source>
        <strain evidence="5">PSN243</strain>
    </source>
</reference>
<feature type="domain" description="Epoxide hydrolase N-terminal" evidence="4">
    <location>
        <begin position="15"/>
        <end position="126"/>
    </location>
</feature>
<dbReference type="InterPro" id="IPR029058">
    <property type="entry name" value="AB_hydrolase_fold"/>
</dbReference>
<dbReference type="Pfam" id="PF06441">
    <property type="entry name" value="EHN"/>
    <property type="match status" value="1"/>
</dbReference>
<evidence type="ECO:0000256" key="3">
    <source>
        <dbReference type="SAM" id="MobiDB-lite"/>
    </source>
</evidence>
<dbReference type="SUPFAM" id="SSF53474">
    <property type="entry name" value="alpha/beta-Hydrolases"/>
    <property type="match status" value="1"/>
</dbReference>
<keyword evidence="2 5" id="KW-0378">Hydrolase</keyword>
<evidence type="ECO:0000313" key="6">
    <source>
        <dbReference type="Proteomes" id="UP001321760"/>
    </source>
</evidence>
<reference evidence="5" key="2">
    <citation type="submission" date="2023-05" db="EMBL/GenBank/DDBJ databases">
        <authorList>
            <consortium name="Lawrence Berkeley National Laboratory"/>
            <person name="Steindorff A."/>
            <person name="Hensen N."/>
            <person name="Bonometti L."/>
            <person name="Westerberg I."/>
            <person name="Brannstrom I.O."/>
            <person name="Guillou S."/>
            <person name="Cros-Aarteil S."/>
            <person name="Calhoun S."/>
            <person name="Haridas S."/>
            <person name="Kuo A."/>
            <person name="Mondo S."/>
            <person name="Pangilinan J."/>
            <person name="Riley R."/>
            <person name="Labutti K."/>
            <person name="Andreopoulos B."/>
            <person name="Lipzen A."/>
            <person name="Chen C."/>
            <person name="Yanf M."/>
            <person name="Daum C."/>
            <person name="Ng V."/>
            <person name="Clum A."/>
            <person name="Ohm R."/>
            <person name="Martin F."/>
            <person name="Silar P."/>
            <person name="Natvig D."/>
            <person name="Lalanne C."/>
            <person name="Gautier V."/>
            <person name="Ament-Velasquez S.L."/>
            <person name="Kruys A."/>
            <person name="Hutchinson M.I."/>
            <person name="Powell A.J."/>
            <person name="Barry K."/>
            <person name="Miller A.N."/>
            <person name="Grigoriev I.V."/>
            <person name="Debuchy R."/>
            <person name="Gladieux P."/>
            <person name="Thoren M.H."/>
            <person name="Johannesson H."/>
        </authorList>
    </citation>
    <scope>NUCLEOTIDE SEQUENCE</scope>
    <source>
        <strain evidence="5">PSN243</strain>
    </source>
</reference>
<evidence type="ECO:0000313" key="5">
    <source>
        <dbReference type="EMBL" id="KAK4453281.1"/>
    </source>
</evidence>
<dbReference type="GO" id="GO:0004301">
    <property type="term" value="F:epoxide hydrolase activity"/>
    <property type="evidence" value="ECO:0007669"/>
    <property type="project" value="TreeGrafter"/>
</dbReference>
<gene>
    <name evidence="5" type="ORF">QBC34DRAFT_479139</name>
</gene>
<feature type="region of interest" description="Disordered" evidence="3">
    <location>
        <begin position="472"/>
        <end position="560"/>
    </location>
</feature>
<name>A0AAV9GXU1_9PEZI</name>
<dbReference type="InterPro" id="IPR010497">
    <property type="entry name" value="Epoxide_hydro_N"/>
</dbReference>
<protein>
    <submittedName>
        <fullName evidence="5">Epoxide hydrolase</fullName>
    </submittedName>
</protein>
<dbReference type="AlphaFoldDB" id="A0AAV9GXU1"/>
<comment type="caution">
    <text evidence="5">The sequence shown here is derived from an EMBL/GenBank/DDBJ whole genome shotgun (WGS) entry which is preliminary data.</text>
</comment>
<organism evidence="5 6">
    <name type="scientific">Podospora aff. communis PSN243</name>
    <dbReference type="NCBI Taxonomy" id="3040156"/>
    <lineage>
        <taxon>Eukaryota</taxon>
        <taxon>Fungi</taxon>
        <taxon>Dikarya</taxon>
        <taxon>Ascomycota</taxon>
        <taxon>Pezizomycotina</taxon>
        <taxon>Sordariomycetes</taxon>
        <taxon>Sordariomycetidae</taxon>
        <taxon>Sordariales</taxon>
        <taxon>Podosporaceae</taxon>
        <taxon>Podospora</taxon>
    </lineage>
</organism>
<dbReference type="GO" id="GO:0097176">
    <property type="term" value="P:epoxide metabolic process"/>
    <property type="evidence" value="ECO:0007669"/>
    <property type="project" value="TreeGrafter"/>
</dbReference>
<comment type="similarity">
    <text evidence="1">Belongs to the peptidase S33 family.</text>
</comment>
<evidence type="ECO:0000256" key="1">
    <source>
        <dbReference type="ARBA" id="ARBA00010088"/>
    </source>
</evidence>
<dbReference type="EMBL" id="MU865921">
    <property type="protein sequence ID" value="KAK4453281.1"/>
    <property type="molecule type" value="Genomic_DNA"/>
</dbReference>
<dbReference type="PANTHER" id="PTHR21661:SF71">
    <property type="entry name" value="EPOXIDE HYDROLASE N-TERMINAL DOMAIN-CONTAINING PROTEIN"/>
    <property type="match status" value="1"/>
</dbReference>
<dbReference type="PANTHER" id="PTHR21661">
    <property type="entry name" value="EPOXIDE HYDROLASE 1-RELATED"/>
    <property type="match status" value="1"/>
</dbReference>
<proteinExistence type="inferred from homology"/>
<feature type="compositionally biased region" description="Basic and acidic residues" evidence="3">
    <location>
        <begin position="499"/>
        <end position="518"/>
    </location>
</feature>
<dbReference type="Gene3D" id="3.40.50.1820">
    <property type="entry name" value="alpha/beta hydrolase"/>
    <property type="match status" value="1"/>
</dbReference>
<evidence type="ECO:0000256" key="2">
    <source>
        <dbReference type="ARBA" id="ARBA00022801"/>
    </source>
</evidence>
<accession>A0AAV9GXU1</accession>
<keyword evidence="6" id="KW-1185">Reference proteome</keyword>
<evidence type="ECO:0000259" key="4">
    <source>
        <dbReference type="Pfam" id="PF06441"/>
    </source>
</evidence>